<evidence type="ECO:0000256" key="1">
    <source>
        <dbReference type="SAM" id="Phobius"/>
    </source>
</evidence>
<sequence length="121" mass="13947">MVTHTHNERWTYRFGQGMGRAWRAYVRRERQAVGWLDAHGVPVSIAKMLLWLVKLVLFGILLYVAFWLTLLLILAIAGAWAIRNTDTRGNDEEPEWRIGLSGYGLYRGDVRIDPGTPDDDY</sequence>
<protein>
    <submittedName>
        <fullName evidence="2">Protein of uncharacterized function (DUF3742)</fullName>
    </submittedName>
</protein>
<accession>A0A379IF38</accession>
<feature type="transmembrane region" description="Helical" evidence="1">
    <location>
        <begin position="55"/>
        <end position="82"/>
    </location>
</feature>
<dbReference type="EMBL" id="UGUS01000002">
    <property type="protein sequence ID" value="SUD31445.1"/>
    <property type="molecule type" value="Genomic_DNA"/>
</dbReference>
<dbReference type="InterPro" id="IPR022213">
    <property type="entry name" value="DUF3742"/>
</dbReference>
<dbReference type="RefSeq" id="WP_115284437.1">
    <property type="nucleotide sequence ID" value="NZ_UGUS01000002.1"/>
</dbReference>
<dbReference type="Pfam" id="PF12553">
    <property type="entry name" value="DUF3742"/>
    <property type="match status" value="1"/>
</dbReference>
<proteinExistence type="predicted"/>
<gene>
    <name evidence="2" type="ORF">NCTC10392_03375</name>
</gene>
<evidence type="ECO:0000313" key="3">
    <source>
        <dbReference type="Proteomes" id="UP000255125"/>
    </source>
</evidence>
<dbReference type="OrthoDB" id="8454876at2"/>
<reference evidence="2 3" key="1">
    <citation type="submission" date="2018-06" db="EMBL/GenBank/DDBJ databases">
        <authorList>
            <consortium name="Pathogen Informatics"/>
            <person name="Doyle S."/>
        </authorList>
    </citation>
    <scope>NUCLEOTIDE SEQUENCE [LARGE SCALE GENOMIC DNA]</scope>
    <source>
        <strain evidence="2 3">NCTC10392</strain>
    </source>
</reference>
<organism evidence="2 3">
    <name type="scientific">Pseudomonas fluorescens</name>
    <dbReference type="NCBI Taxonomy" id="294"/>
    <lineage>
        <taxon>Bacteria</taxon>
        <taxon>Pseudomonadati</taxon>
        <taxon>Pseudomonadota</taxon>
        <taxon>Gammaproteobacteria</taxon>
        <taxon>Pseudomonadales</taxon>
        <taxon>Pseudomonadaceae</taxon>
        <taxon>Pseudomonas</taxon>
    </lineage>
</organism>
<evidence type="ECO:0000313" key="2">
    <source>
        <dbReference type="EMBL" id="SUD31445.1"/>
    </source>
</evidence>
<dbReference type="AlphaFoldDB" id="A0A379IF38"/>
<keyword evidence="1" id="KW-1133">Transmembrane helix</keyword>
<keyword evidence="1" id="KW-0472">Membrane</keyword>
<keyword evidence="1" id="KW-0812">Transmembrane</keyword>
<name>A0A379IF38_PSEFL</name>
<dbReference type="Proteomes" id="UP000255125">
    <property type="component" value="Unassembled WGS sequence"/>
</dbReference>